<dbReference type="Gene3D" id="3.40.390.10">
    <property type="entry name" value="Collagenase (Catalytic Domain)"/>
    <property type="match status" value="1"/>
</dbReference>
<feature type="chain" id="PRO_5034021619" description="Lysine-specific metallo-endopeptidase domain-containing protein" evidence="8">
    <location>
        <begin position="22"/>
        <end position="317"/>
    </location>
</feature>
<dbReference type="Pfam" id="PF14521">
    <property type="entry name" value="Aspzincin_M35"/>
    <property type="match status" value="1"/>
</dbReference>
<evidence type="ECO:0000256" key="6">
    <source>
        <dbReference type="ARBA" id="ARBA00022833"/>
    </source>
</evidence>
<dbReference type="Gene3D" id="2.60.40.2970">
    <property type="match status" value="1"/>
</dbReference>
<evidence type="ECO:0000313" key="11">
    <source>
        <dbReference type="Proteomes" id="UP000567179"/>
    </source>
</evidence>
<comment type="cofactor">
    <cofactor evidence="1">
        <name>Zn(2+)</name>
        <dbReference type="ChEBI" id="CHEBI:29105"/>
    </cofactor>
</comment>
<dbReference type="Proteomes" id="UP000567179">
    <property type="component" value="Unassembled WGS sequence"/>
</dbReference>
<keyword evidence="8" id="KW-0732">Signal</keyword>
<comment type="similarity">
    <text evidence="2">Belongs to the peptidase M35 family.</text>
</comment>
<evidence type="ECO:0000256" key="8">
    <source>
        <dbReference type="SAM" id="SignalP"/>
    </source>
</evidence>
<name>A0A8H5AU53_9AGAR</name>
<keyword evidence="11" id="KW-1185">Reference proteome</keyword>
<dbReference type="AlphaFoldDB" id="A0A8H5AU53"/>
<protein>
    <recommendedName>
        <fullName evidence="9">Lysine-specific metallo-endopeptidase domain-containing protein</fullName>
    </recommendedName>
</protein>
<evidence type="ECO:0000259" key="9">
    <source>
        <dbReference type="Pfam" id="PF14521"/>
    </source>
</evidence>
<dbReference type="PROSITE" id="PS51257">
    <property type="entry name" value="PROKAR_LIPOPROTEIN"/>
    <property type="match status" value="1"/>
</dbReference>
<reference evidence="10 11" key="1">
    <citation type="journal article" date="2020" name="ISME J.">
        <title>Uncovering the hidden diversity of litter-decomposition mechanisms in mushroom-forming fungi.</title>
        <authorList>
            <person name="Floudas D."/>
            <person name="Bentzer J."/>
            <person name="Ahren D."/>
            <person name="Johansson T."/>
            <person name="Persson P."/>
            <person name="Tunlid A."/>
        </authorList>
    </citation>
    <scope>NUCLEOTIDE SEQUENCE [LARGE SCALE GENOMIC DNA]</scope>
    <source>
        <strain evidence="10 11">CBS 101986</strain>
    </source>
</reference>
<keyword evidence="3" id="KW-0645">Protease</keyword>
<dbReference type="OrthoDB" id="412874at2759"/>
<dbReference type="GO" id="GO:0004222">
    <property type="term" value="F:metalloendopeptidase activity"/>
    <property type="evidence" value="ECO:0007669"/>
    <property type="project" value="InterPro"/>
</dbReference>
<proteinExistence type="inferred from homology"/>
<dbReference type="InterPro" id="IPR050414">
    <property type="entry name" value="Fungal_M35_metalloproteases"/>
</dbReference>
<dbReference type="GO" id="GO:0006508">
    <property type="term" value="P:proteolysis"/>
    <property type="evidence" value="ECO:0007669"/>
    <property type="project" value="UniProtKB-KW"/>
</dbReference>
<dbReference type="InterPro" id="IPR029463">
    <property type="entry name" value="Lys_MEP"/>
</dbReference>
<evidence type="ECO:0000256" key="4">
    <source>
        <dbReference type="ARBA" id="ARBA00022723"/>
    </source>
</evidence>
<dbReference type="EMBL" id="JAACJJ010000057">
    <property type="protein sequence ID" value="KAF5310969.1"/>
    <property type="molecule type" value="Genomic_DNA"/>
</dbReference>
<keyword evidence="5" id="KW-0378">Hydrolase</keyword>
<dbReference type="PANTHER" id="PTHR37016:SF3">
    <property type="entry name" value="NEUTRAL PROTEASE 2-RELATED"/>
    <property type="match status" value="1"/>
</dbReference>
<sequence length="317" mass="34389">MFLDLHKVLLALLYLSASCGATSPSLSVIVTGARDMDSAENLKVLVSLVNDGSDAINVLNHPQGPLSKLPTNTFAITDSKDARIEPQFMGIRLKYAQEKAAKAGDYTTLAPGEVVTMEHYLSEAYNFTFRGSGKHEYHIAPKDIFYVVTSPGANSTDTPKITPITAKVTAHLANISSSIPPLRKSHLSRRKPSYANCTQNQQISLTNAALVAQAYVSGAKAFASSLTASTNSSRYKTWFGAWSASRHKTVVEQYTAISANNFSTYTFDCSCAEQNTFAYVYPDEYGHMYLCGAFWDAPLNGTDSKASADSSPPFKLC</sequence>
<evidence type="ECO:0000256" key="2">
    <source>
        <dbReference type="ARBA" id="ARBA00010279"/>
    </source>
</evidence>
<dbReference type="SUPFAM" id="SSF55486">
    <property type="entry name" value="Metalloproteases ('zincins'), catalytic domain"/>
    <property type="match status" value="1"/>
</dbReference>
<feature type="signal peptide" evidence="8">
    <location>
        <begin position="1"/>
        <end position="21"/>
    </location>
</feature>
<organism evidence="10 11">
    <name type="scientific">Psilocybe cf. subviscida</name>
    <dbReference type="NCBI Taxonomy" id="2480587"/>
    <lineage>
        <taxon>Eukaryota</taxon>
        <taxon>Fungi</taxon>
        <taxon>Dikarya</taxon>
        <taxon>Basidiomycota</taxon>
        <taxon>Agaricomycotina</taxon>
        <taxon>Agaricomycetes</taxon>
        <taxon>Agaricomycetidae</taxon>
        <taxon>Agaricales</taxon>
        <taxon>Agaricineae</taxon>
        <taxon>Strophariaceae</taxon>
        <taxon>Psilocybe</taxon>
    </lineage>
</organism>
<evidence type="ECO:0000313" key="10">
    <source>
        <dbReference type="EMBL" id="KAF5310969.1"/>
    </source>
</evidence>
<evidence type="ECO:0000256" key="7">
    <source>
        <dbReference type="ARBA" id="ARBA00023049"/>
    </source>
</evidence>
<feature type="domain" description="Lysine-specific metallo-endopeptidase" evidence="9">
    <location>
        <begin position="228"/>
        <end position="306"/>
    </location>
</feature>
<dbReference type="GO" id="GO:0046872">
    <property type="term" value="F:metal ion binding"/>
    <property type="evidence" value="ECO:0007669"/>
    <property type="project" value="UniProtKB-KW"/>
</dbReference>
<accession>A0A8H5AU53</accession>
<evidence type="ECO:0000256" key="5">
    <source>
        <dbReference type="ARBA" id="ARBA00022801"/>
    </source>
</evidence>
<dbReference type="PANTHER" id="PTHR37016">
    <property type="match status" value="1"/>
</dbReference>
<comment type="caution">
    <text evidence="10">The sequence shown here is derived from an EMBL/GenBank/DDBJ whole genome shotgun (WGS) entry which is preliminary data.</text>
</comment>
<evidence type="ECO:0000256" key="3">
    <source>
        <dbReference type="ARBA" id="ARBA00022670"/>
    </source>
</evidence>
<keyword evidence="4" id="KW-0479">Metal-binding</keyword>
<keyword evidence="7" id="KW-0482">Metalloprotease</keyword>
<evidence type="ECO:0000256" key="1">
    <source>
        <dbReference type="ARBA" id="ARBA00001947"/>
    </source>
</evidence>
<gene>
    <name evidence="10" type="ORF">D9619_007946</name>
</gene>
<keyword evidence="6" id="KW-0862">Zinc</keyword>
<dbReference type="InterPro" id="IPR024079">
    <property type="entry name" value="MetalloPept_cat_dom_sf"/>
</dbReference>